<dbReference type="AlphaFoldDB" id="A0A161MMX7"/>
<feature type="non-terminal residue" evidence="2">
    <location>
        <position position="1"/>
    </location>
</feature>
<protein>
    <submittedName>
        <fullName evidence="2">Uncharacterized protein</fullName>
    </submittedName>
</protein>
<dbReference type="EMBL" id="GEMB01004033">
    <property type="protein sequence ID" value="JAR99228.1"/>
    <property type="molecule type" value="Transcribed_RNA"/>
</dbReference>
<keyword evidence="1" id="KW-0472">Membrane</keyword>
<sequence length="92" mass="10443">FTTKRKPFRTKIRLSEIHQVSFNNDTQGYAARTSKPISVASCSKSRYRRTKSLWTRIASLYLWQVWIVSLPAGVPMPLIETKQSQLSVVGSG</sequence>
<evidence type="ECO:0000313" key="2">
    <source>
        <dbReference type="EMBL" id="JAR99228.1"/>
    </source>
</evidence>
<accession>A0A161MMX7</accession>
<keyword evidence="1" id="KW-1133">Transmembrane helix</keyword>
<name>A0A161MMX7_TRIIF</name>
<keyword evidence="1" id="KW-0812">Transmembrane</keyword>
<proteinExistence type="predicted"/>
<evidence type="ECO:0000256" key="1">
    <source>
        <dbReference type="SAM" id="Phobius"/>
    </source>
</evidence>
<reference evidence="2" key="1">
    <citation type="submission" date="2016-04" db="EMBL/GenBank/DDBJ databases">
        <authorList>
            <person name="Calderon-Fernandez G.M.Sr."/>
        </authorList>
    </citation>
    <scope>NUCLEOTIDE SEQUENCE</scope>
    <source>
        <strain evidence="2">Int1</strain>
        <tissue evidence="2">Integument</tissue>
    </source>
</reference>
<reference evidence="2" key="2">
    <citation type="journal article" date="2017" name="J. Med. Entomol.">
        <title>Transcriptome Analysis of the Triatoma infestans (Hemiptera: Reduviidae) Integument.</title>
        <authorList>
            <person name="Calderon-Fernandez G.M."/>
            <person name="Moriconi D.E."/>
            <person name="Dulbecco A.B."/>
            <person name="Juarez M.P."/>
        </authorList>
    </citation>
    <scope>NUCLEOTIDE SEQUENCE</scope>
    <source>
        <strain evidence="2">Int1</strain>
        <tissue evidence="2">Integument</tissue>
    </source>
</reference>
<organism evidence="2">
    <name type="scientific">Triatoma infestans</name>
    <name type="common">Assassin bug</name>
    <dbReference type="NCBI Taxonomy" id="30076"/>
    <lineage>
        <taxon>Eukaryota</taxon>
        <taxon>Metazoa</taxon>
        <taxon>Ecdysozoa</taxon>
        <taxon>Arthropoda</taxon>
        <taxon>Hexapoda</taxon>
        <taxon>Insecta</taxon>
        <taxon>Pterygota</taxon>
        <taxon>Neoptera</taxon>
        <taxon>Paraneoptera</taxon>
        <taxon>Hemiptera</taxon>
        <taxon>Heteroptera</taxon>
        <taxon>Panheteroptera</taxon>
        <taxon>Cimicomorpha</taxon>
        <taxon>Reduviidae</taxon>
        <taxon>Triatominae</taxon>
        <taxon>Triatoma</taxon>
    </lineage>
</organism>
<feature type="transmembrane region" description="Helical" evidence="1">
    <location>
        <begin position="53"/>
        <end position="74"/>
    </location>
</feature>